<dbReference type="PANTHER" id="PTHR45138">
    <property type="entry name" value="REGULATORY COMPONENTS OF SENSORY TRANSDUCTION SYSTEM"/>
    <property type="match status" value="1"/>
</dbReference>
<gene>
    <name evidence="6" type="ORF">ALP65_02325</name>
</gene>
<dbReference type="InterPro" id="IPR050469">
    <property type="entry name" value="Diguanylate_Cyclase"/>
</dbReference>
<keyword evidence="4" id="KW-0812">Transmembrane</keyword>
<evidence type="ECO:0000256" key="4">
    <source>
        <dbReference type="SAM" id="Phobius"/>
    </source>
</evidence>
<feature type="transmembrane region" description="Helical" evidence="4">
    <location>
        <begin position="52"/>
        <end position="72"/>
    </location>
</feature>
<dbReference type="GO" id="GO:0052621">
    <property type="term" value="F:diguanylate cyclase activity"/>
    <property type="evidence" value="ECO:0007669"/>
    <property type="project" value="UniProtKB-EC"/>
</dbReference>
<feature type="domain" description="GGDEF" evidence="5">
    <location>
        <begin position="260"/>
        <end position="338"/>
    </location>
</feature>
<evidence type="ECO:0000256" key="2">
    <source>
        <dbReference type="ARBA" id="ARBA00034247"/>
    </source>
</evidence>
<dbReference type="EMBL" id="RBSQ01000181">
    <property type="protein sequence ID" value="RMS63335.1"/>
    <property type="molecule type" value="Genomic_DNA"/>
</dbReference>
<keyword evidence="4" id="KW-1133">Transmembrane helix</keyword>
<dbReference type="InterPro" id="IPR029787">
    <property type="entry name" value="Nucleotide_cyclase"/>
</dbReference>
<dbReference type="Gene3D" id="3.30.70.270">
    <property type="match status" value="1"/>
</dbReference>
<sequence length="338" mass="38124">MLARDSLVQAGLPDNPYARQLRNGFRWLRFEKELENEFREFLSWNSLMQRRAAIGVAFLIWALFIVADWMMVDIRLHPSLFEQLLGVRLGMIGLLLVVWPAAFLPSLRKVGDAIAPYCLLLINLAVLACDVLFEWHGVPRFTQLGATLGILAVFFPLGLAFWACVRLALLCLALNLAVFLLFGGEENLRTNLLNTLYNGLVVLICSFALYLQDYAQREQFLGRRLLGMMAEQDSLTGLVNRRYYELLAQRALEQGAREEKGVALILVDVDDFKAYNDHYGHPAGDAALRQLGVVLRQGARRPLDIAAWAGRSSPCCSTTARRATPWPSPSACGRRWRR</sequence>
<name>A0A3M5ELW4_PSEAI</name>
<evidence type="ECO:0000256" key="3">
    <source>
        <dbReference type="SAM" id="MobiDB-lite"/>
    </source>
</evidence>
<dbReference type="AlphaFoldDB" id="A0A3M5ELW4"/>
<accession>A0A3M5ELW4</accession>
<dbReference type="SUPFAM" id="SSF55073">
    <property type="entry name" value="Nucleotide cyclase"/>
    <property type="match status" value="1"/>
</dbReference>
<dbReference type="CDD" id="cd01949">
    <property type="entry name" value="GGDEF"/>
    <property type="match status" value="1"/>
</dbReference>
<dbReference type="Pfam" id="PF00990">
    <property type="entry name" value="GGDEF"/>
    <property type="match status" value="1"/>
</dbReference>
<comment type="catalytic activity">
    <reaction evidence="2">
        <text>2 GTP = 3',3'-c-di-GMP + 2 diphosphate</text>
        <dbReference type="Rhea" id="RHEA:24898"/>
        <dbReference type="ChEBI" id="CHEBI:33019"/>
        <dbReference type="ChEBI" id="CHEBI:37565"/>
        <dbReference type="ChEBI" id="CHEBI:58805"/>
        <dbReference type="EC" id="2.7.7.65"/>
    </reaction>
</comment>
<feature type="transmembrane region" description="Helical" evidence="4">
    <location>
        <begin position="196"/>
        <end position="215"/>
    </location>
</feature>
<evidence type="ECO:0000259" key="5">
    <source>
        <dbReference type="PROSITE" id="PS50887"/>
    </source>
</evidence>
<feature type="transmembrane region" description="Helical" evidence="4">
    <location>
        <begin position="114"/>
        <end position="135"/>
    </location>
</feature>
<dbReference type="PROSITE" id="PS50887">
    <property type="entry name" value="GGDEF"/>
    <property type="match status" value="1"/>
</dbReference>
<feature type="transmembrane region" description="Helical" evidence="4">
    <location>
        <begin position="167"/>
        <end position="184"/>
    </location>
</feature>
<keyword evidence="4" id="KW-0472">Membrane</keyword>
<reference evidence="6 7" key="1">
    <citation type="submission" date="2018-08" db="EMBL/GenBank/DDBJ databases">
        <title>Recombination of ecologically and evolutionarily significant loci maintains genetic cohesion in the Pseudomonas syringae species complex.</title>
        <authorList>
            <person name="Dillon M."/>
            <person name="Thakur S."/>
            <person name="Almeida R.N.D."/>
            <person name="Weir B.S."/>
            <person name="Guttman D.S."/>
        </authorList>
    </citation>
    <scope>NUCLEOTIDE SEQUENCE [LARGE SCALE GENOMIC DNA]</scope>
    <source>
        <strain evidence="6 7">ICMP 7846</strain>
    </source>
</reference>
<protein>
    <recommendedName>
        <fullName evidence="1">diguanylate cyclase</fullName>
        <ecNumber evidence="1">2.7.7.65</ecNumber>
    </recommendedName>
</protein>
<dbReference type="EC" id="2.7.7.65" evidence="1"/>
<dbReference type="PANTHER" id="PTHR45138:SF9">
    <property type="entry name" value="DIGUANYLATE CYCLASE DGCM-RELATED"/>
    <property type="match status" value="1"/>
</dbReference>
<dbReference type="InterPro" id="IPR043128">
    <property type="entry name" value="Rev_trsase/Diguanyl_cyclase"/>
</dbReference>
<dbReference type="InterPro" id="IPR000160">
    <property type="entry name" value="GGDEF_dom"/>
</dbReference>
<comment type="caution">
    <text evidence="6">The sequence shown here is derived from an EMBL/GenBank/DDBJ whole genome shotgun (WGS) entry which is preliminary data.</text>
</comment>
<feature type="transmembrane region" description="Helical" evidence="4">
    <location>
        <begin position="84"/>
        <end position="102"/>
    </location>
</feature>
<evidence type="ECO:0000313" key="7">
    <source>
        <dbReference type="Proteomes" id="UP000270834"/>
    </source>
</evidence>
<organism evidence="6 7">
    <name type="scientific">Pseudomonas aeruginosa</name>
    <dbReference type="NCBI Taxonomy" id="287"/>
    <lineage>
        <taxon>Bacteria</taxon>
        <taxon>Pseudomonadati</taxon>
        <taxon>Pseudomonadota</taxon>
        <taxon>Gammaproteobacteria</taxon>
        <taxon>Pseudomonadales</taxon>
        <taxon>Pseudomonadaceae</taxon>
        <taxon>Pseudomonas</taxon>
    </lineage>
</organism>
<dbReference type="GO" id="GO:0043709">
    <property type="term" value="P:cell adhesion involved in single-species biofilm formation"/>
    <property type="evidence" value="ECO:0007669"/>
    <property type="project" value="TreeGrafter"/>
</dbReference>
<evidence type="ECO:0000313" key="6">
    <source>
        <dbReference type="EMBL" id="RMS63335.1"/>
    </source>
</evidence>
<dbReference type="GO" id="GO:1902201">
    <property type="term" value="P:negative regulation of bacterial-type flagellum-dependent cell motility"/>
    <property type="evidence" value="ECO:0007669"/>
    <property type="project" value="TreeGrafter"/>
</dbReference>
<proteinExistence type="predicted"/>
<feature type="region of interest" description="Disordered" evidence="3">
    <location>
        <begin position="319"/>
        <end position="338"/>
    </location>
</feature>
<feature type="transmembrane region" description="Helical" evidence="4">
    <location>
        <begin position="141"/>
        <end position="162"/>
    </location>
</feature>
<dbReference type="Proteomes" id="UP000270834">
    <property type="component" value="Unassembled WGS sequence"/>
</dbReference>
<dbReference type="NCBIfam" id="TIGR00254">
    <property type="entry name" value="GGDEF"/>
    <property type="match status" value="1"/>
</dbReference>
<dbReference type="SMART" id="SM00267">
    <property type="entry name" value="GGDEF"/>
    <property type="match status" value="1"/>
</dbReference>
<evidence type="ECO:0000256" key="1">
    <source>
        <dbReference type="ARBA" id="ARBA00012528"/>
    </source>
</evidence>
<dbReference type="GO" id="GO:0005886">
    <property type="term" value="C:plasma membrane"/>
    <property type="evidence" value="ECO:0007669"/>
    <property type="project" value="TreeGrafter"/>
</dbReference>